<keyword evidence="1" id="KW-0472">Membrane</keyword>
<feature type="transmembrane region" description="Helical" evidence="1">
    <location>
        <begin position="33"/>
        <end position="51"/>
    </location>
</feature>
<sequence>MENYVSVWPVLVLAFIHCFGTKLRFLAGVPRSIWLSGAGGVSVAYVFLHLFPELGEGQKYVEKFNWAEKSLGHHVYLMALVGLSVFYGLERAVVTVKREQMHKTREKEPETPAGIFWLHIGSFAIYNALIGYILFQREEGPTQALLLFSIAMALYFLINDFSLTEYHQQHYTKFGRWVLVLALVAGWATGFIVELPKTVIVLVMAFVGGGVILNVLKEELPEERESRYWAFVLGAFLYAILLLSL</sequence>
<protein>
    <recommendedName>
        <fullName evidence="4">ZIP Zinc transporter</fullName>
    </recommendedName>
</protein>
<evidence type="ECO:0008006" key="4">
    <source>
        <dbReference type="Google" id="ProtNLM"/>
    </source>
</evidence>
<evidence type="ECO:0000313" key="3">
    <source>
        <dbReference type="Proteomes" id="UP000774935"/>
    </source>
</evidence>
<gene>
    <name evidence="2" type="ORF">KYK27_11400</name>
</gene>
<feature type="transmembrane region" description="Helical" evidence="1">
    <location>
        <begin position="6"/>
        <end position="26"/>
    </location>
</feature>
<feature type="transmembrane region" description="Helical" evidence="1">
    <location>
        <begin position="71"/>
        <end position="94"/>
    </location>
</feature>
<dbReference type="Proteomes" id="UP000774935">
    <property type="component" value="Unassembled WGS sequence"/>
</dbReference>
<dbReference type="EMBL" id="JAHWXQ010000002">
    <property type="protein sequence ID" value="MBW3365656.1"/>
    <property type="molecule type" value="Genomic_DNA"/>
</dbReference>
<feature type="transmembrane region" description="Helical" evidence="1">
    <location>
        <begin position="141"/>
        <end position="162"/>
    </location>
</feature>
<accession>A0ABS6XCC7</accession>
<feature type="transmembrane region" description="Helical" evidence="1">
    <location>
        <begin position="199"/>
        <end position="216"/>
    </location>
</feature>
<dbReference type="RefSeq" id="WP_199110117.1">
    <property type="nucleotide sequence ID" value="NZ_JAHWXQ010000002.1"/>
</dbReference>
<keyword evidence="1" id="KW-1133">Transmembrane helix</keyword>
<keyword evidence="1" id="KW-0812">Transmembrane</keyword>
<feature type="transmembrane region" description="Helical" evidence="1">
    <location>
        <begin position="174"/>
        <end position="193"/>
    </location>
</feature>
<keyword evidence="3" id="KW-1185">Reference proteome</keyword>
<reference evidence="2 3" key="1">
    <citation type="submission" date="2021-07" db="EMBL/GenBank/DDBJ databases">
        <authorList>
            <person name="Kim M.K."/>
        </authorList>
    </citation>
    <scope>NUCLEOTIDE SEQUENCE [LARGE SCALE GENOMIC DNA]</scope>
    <source>
        <strain evidence="2 3">HLY7-15</strain>
    </source>
</reference>
<proteinExistence type="predicted"/>
<feature type="transmembrane region" description="Helical" evidence="1">
    <location>
        <begin position="115"/>
        <end position="135"/>
    </location>
</feature>
<name>A0ABS6XCC7_9BACT</name>
<comment type="caution">
    <text evidence="2">The sequence shown here is derived from an EMBL/GenBank/DDBJ whole genome shotgun (WGS) entry which is preliminary data.</text>
</comment>
<evidence type="ECO:0000256" key="1">
    <source>
        <dbReference type="SAM" id="Phobius"/>
    </source>
</evidence>
<feature type="transmembrane region" description="Helical" evidence="1">
    <location>
        <begin position="228"/>
        <end position="244"/>
    </location>
</feature>
<organism evidence="2 3">
    <name type="scientific">Pontibacter populi</name>
    <dbReference type="NCBI Taxonomy" id="890055"/>
    <lineage>
        <taxon>Bacteria</taxon>
        <taxon>Pseudomonadati</taxon>
        <taxon>Bacteroidota</taxon>
        <taxon>Cytophagia</taxon>
        <taxon>Cytophagales</taxon>
        <taxon>Hymenobacteraceae</taxon>
        <taxon>Pontibacter</taxon>
    </lineage>
</organism>
<evidence type="ECO:0000313" key="2">
    <source>
        <dbReference type="EMBL" id="MBW3365656.1"/>
    </source>
</evidence>